<comment type="caution">
    <text evidence="2">The sequence shown here is derived from an EMBL/GenBank/DDBJ whole genome shotgun (WGS) entry which is preliminary data.</text>
</comment>
<dbReference type="AlphaFoldDB" id="A0A8S9YJX1"/>
<dbReference type="Proteomes" id="UP000822476">
    <property type="component" value="Unassembled WGS sequence"/>
</dbReference>
<dbReference type="EMBL" id="JTDE01004425">
    <property type="protein sequence ID" value="KAF7254992.1"/>
    <property type="molecule type" value="Genomic_DNA"/>
</dbReference>
<dbReference type="SUPFAM" id="SSF53474">
    <property type="entry name" value="alpha/beta-Hydrolases"/>
    <property type="match status" value="1"/>
</dbReference>
<evidence type="ECO:0000313" key="3">
    <source>
        <dbReference type="Proteomes" id="UP000822476"/>
    </source>
</evidence>
<sequence>MTTTEVVDTKECGKITVHIQVSCLFTFAINHNLFSKGPRNLKDVILTVHDLGCNHNEMINFVSQECMEQLLNRCTWVHVLIPGQDDGEQTLPADYNFPTMQQLGEAMGEICDALGLQHVVVFGEGAGANILARMAMAREDLVLGAVLIHCTGTTAGFAENLRDRLIGWKLNNVGMNPAAESYLLVHRFGSFSESCNEVELTHILTNYRKSLRDLINPRNLNKYIMSFMARTKIIEKVDQLKCPILLITGALASHNHTVHRFYNALLQSARSQPERMKNIELVEMDEVANVLRGRPEKVAECLQFFIQGLGLASGVVSRRMSTTLPTPFRARSMSMEEYDQPKGVSTCIYDKHRKYSTAFAEGDEEGSQIPA</sequence>
<dbReference type="OrthoDB" id="191979at2759"/>
<evidence type="ECO:0008006" key="4">
    <source>
        <dbReference type="Google" id="ProtNLM"/>
    </source>
</evidence>
<gene>
    <name evidence="2" type="ORF">EG68_08672</name>
</gene>
<proteinExistence type="inferred from homology"/>
<keyword evidence="3" id="KW-1185">Reference proteome</keyword>
<reference evidence="2" key="1">
    <citation type="submission" date="2019-07" db="EMBL/GenBank/DDBJ databases">
        <title>Annotation for the trematode Paragonimus miyazaki's.</title>
        <authorList>
            <person name="Choi Y.-J."/>
        </authorList>
    </citation>
    <scope>NUCLEOTIDE SEQUENCE</scope>
    <source>
        <strain evidence="2">Japan</strain>
    </source>
</reference>
<name>A0A8S9YJX1_9TREM</name>
<accession>A0A8S9YJX1</accession>
<comment type="similarity">
    <text evidence="1">Belongs to the NDRG family.</text>
</comment>
<protein>
    <recommendedName>
        <fullName evidence="4">N-myc downstream regulated</fullName>
    </recommendedName>
</protein>
<dbReference type="Gene3D" id="3.40.50.1820">
    <property type="entry name" value="alpha/beta hydrolase"/>
    <property type="match status" value="1"/>
</dbReference>
<dbReference type="Pfam" id="PF03096">
    <property type="entry name" value="Ndr"/>
    <property type="match status" value="1"/>
</dbReference>
<evidence type="ECO:0000313" key="2">
    <source>
        <dbReference type="EMBL" id="KAF7254992.1"/>
    </source>
</evidence>
<evidence type="ECO:0000256" key="1">
    <source>
        <dbReference type="ARBA" id="ARBA00005598"/>
    </source>
</evidence>
<organism evidence="2 3">
    <name type="scientific">Paragonimus skrjabini miyazakii</name>
    <dbReference type="NCBI Taxonomy" id="59628"/>
    <lineage>
        <taxon>Eukaryota</taxon>
        <taxon>Metazoa</taxon>
        <taxon>Spiralia</taxon>
        <taxon>Lophotrochozoa</taxon>
        <taxon>Platyhelminthes</taxon>
        <taxon>Trematoda</taxon>
        <taxon>Digenea</taxon>
        <taxon>Plagiorchiida</taxon>
        <taxon>Troglotremata</taxon>
        <taxon>Troglotrematidae</taxon>
        <taxon>Paragonimus</taxon>
    </lineage>
</organism>
<dbReference type="PANTHER" id="PTHR11034">
    <property type="entry name" value="N-MYC DOWNSTREAM REGULATED"/>
    <property type="match status" value="1"/>
</dbReference>
<dbReference type="InterPro" id="IPR029058">
    <property type="entry name" value="AB_hydrolase_fold"/>
</dbReference>
<dbReference type="InterPro" id="IPR004142">
    <property type="entry name" value="NDRG"/>
</dbReference>